<evidence type="ECO:0000313" key="6">
    <source>
        <dbReference type="Proteomes" id="UP000236630"/>
    </source>
</evidence>
<dbReference type="PANTHER" id="PTHR31225">
    <property type="entry name" value="OS04G0344100 PROTEIN-RELATED"/>
    <property type="match status" value="1"/>
</dbReference>
<evidence type="ECO:0000256" key="1">
    <source>
        <dbReference type="ARBA" id="ARBA00001946"/>
    </source>
</evidence>
<feature type="domain" description="Terpene synthase metal-binding" evidence="4">
    <location>
        <begin position="52"/>
        <end position="102"/>
    </location>
</feature>
<reference evidence="5 6" key="1">
    <citation type="journal article" date="2017" name="Front. Genet.">
        <title>Draft sequencing of the heterozygous diploid genome of Satsuma (Citrus unshiu Marc.) using a hybrid assembly approach.</title>
        <authorList>
            <person name="Shimizu T."/>
            <person name="Tanizawa Y."/>
            <person name="Mochizuki T."/>
            <person name="Nagasaki H."/>
            <person name="Yoshioka T."/>
            <person name="Toyoda A."/>
            <person name="Fujiyama A."/>
            <person name="Kaminuma E."/>
            <person name="Nakamura Y."/>
        </authorList>
    </citation>
    <scope>NUCLEOTIDE SEQUENCE [LARGE SCALE GENOMIC DNA]</scope>
    <source>
        <strain evidence="6">cv. Miyagawa wase</strain>
    </source>
</reference>
<dbReference type="SUPFAM" id="SSF48576">
    <property type="entry name" value="Terpenoid synthases"/>
    <property type="match status" value="1"/>
</dbReference>
<protein>
    <recommendedName>
        <fullName evidence="4">Terpene synthase metal-binding domain-containing protein</fullName>
    </recommendedName>
</protein>
<dbReference type="EMBL" id="BDQV01000462">
    <property type="protein sequence ID" value="GAY65208.1"/>
    <property type="molecule type" value="Genomic_DNA"/>
</dbReference>
<comment type="cofactor">
    <cofactor evidence="1">
        <name>Mg(2+)</name>
        <dbReference type="ChEBI" id="CHEBI:18420"/>
    </cofactor>
</comment>
<evidence type="ECO:0000256" key="3">
    <source>
        <dbReference type="ARBA" id="ARBA00023239"/>
    </source>
</evidence>
<dbReference type="Proteomes" id="UP000236630">
    <property type="component" value="Unassembled WGS sequence"/>
</dbReference>
<dbReference type="GO" id="GO:0010333">
    <property type="term" value="F:terpene synthase activity"/>
    <property type="evidence" value="ECO:0007669"/>
    <property type="project" value="InterPro"/>
</dbReference>
<keyword evidence="2" id="KW-0479">Metal-binding</keyword>
<name>A0A2H5QKQ4_CITUN</name>
<dbReference type="Gene3D" id="1.10.600.10">
    <property type="entry name" value="Farnesyl Diphosphate Synthase"/>
    <property type="match status" value="2"/>
</dbReference>
<dbReference type="AlphaFoldDB" id="A0A2H5QKQ4"/>
<dbReference type="InterPro" id="IPR005630">
    <property type="entry name" value="Terpene_synthase_metal-bd"/>
</dbReference>
<dbReference type="GO" id="GO:0000287">
    <property type="term" value="F:magnesium ion binding"/>
    <property type="evidence" value="ECO:0007669"/>
    <property type="project" value="InterPro"/>
</dbReference>
<keyword evidence="6" id="KW-1185">Reference proteome</keyword>
<dbReference type="STRING" id="55188.A0A2H5QKQ4"/>
<dbReference type="InterPro" id="IPR050148">
    <property type="entry name" value="Terpene_synthase-like"/>
</dbReference>
<dbReference type="InterPro" id="IPR008949">
    <property type="entry name" value="Isoprenoid_synthase_dom_sf"/>
</dbReference>
<gene>
    <name evidence="5" type="ORF">CUMW_239400</name>
</gene>
<proteinExistence type="predicted"/>
<sequence length="180" mass="20885">MPKCKKIYNETLLTFAKLASNKLQNLYQKELDDISRENCKMLLLDIMSKNIKKVVSMTSAIDDIYDVYGKIKELEPFTSAIESAIDKLPKYMKLCHRGLLEMKNVVKIYFFEAKWYHQNYVSSMKEYMTVALDCLHPILMGILNLTHAIDVIYKYEDGYTHVGIVLKDFVVSLLVNPMPL</sequence>
<evidence type="ECO:0000313" key="5">
    <source>
        <dbReference type="EMBL" id="GAY65208.1"/>
    </source>
</evidence>
<accession>A0A2H5QKQ4</accession>
<dbReference type="Pfam" id="PF03936">
    <property type="entry name" value="Terpene_synth_C"/>
    <property type="match status" value="1"/>
</dbReference>
<dbReference type="PANTHER" id="PTHR31225:SF221">
    <property type="entry name" value="(-)-GERMACRENE D SYNTHASE"/>
    <property type="match status" value="1"/>
</dbReference>
<evidence type="ECO:0000259" key="4">
    <source>
        <dbReference type="Pfam" id="PF03936"/>
    </source>
</evidence>
<dbReference type="GO" id="GO:0016114">
    <property type="term" value="P:terpenoid biosynthetic process"/>
    <property type="evidence" value="ECO:0007669"/>
    <property type="project" value="InterPro"/>
</dbReference>
<comment type="caution">
    <text evidence="5">The sequence shown here is derived from an EMBL/GenBank/DDBJ whole genome shotgun (WGS) entry which is preliminary data.</text>
</comment>
<organism evidence="5 6">
    <name type="scientific">Citrus unshiu</name>
    <name type="common">Satsuma mandarin</name>
    <name type="synonym">Citrus nobilis var. unshiu</name>
    <dbReference type="NCBI Taxonomy" id="55188"/>
    <lineage>
        <taxon>Eukaryota</taxon>
        <taxon>Viridiplantae</taxon>
        <taxon>Streptophyta</taxon>
        <taxon>Embryophyta</taxon>
        <taxon>Tracheophyta</taxon>
        <taxon>Spermatophyta</taxon>
        <taxon>Magnoliopsida</taxon>
        <taxon>eudicotyledons</taxon>
        <taxon>Gunneridae</taxon>
        <taxon>Pentapetalae</taxon>
        <taxon>rosids</taxon>
        <taxon>malvids</taxon>
        <taxon>Sapindales</taxon>
        <taxon>Rutaceae</taxon>
        <taxon>Aurantioideae</taxon>
        <taxon>Citrus</taxon>
    </lineage>
</organism>
<evidence type="ECO:0000256" key="2">
    <source>
        <dbReference type="ARBA" id="ARBA00022723"/>
    </source>
</evidence>
<keyword evidence="3" id="KW-0456">Lyase</keyword>